<name>A0ABY5YRT4_9MICC</name>
<dbReference type="PROSITE" id="PS51819">
    <property type="entry name" value="VOC"/>
    <property type="match status" value="1"/>
</dbReference>
<dbReference type="Gene3D" id="3.10.180.10">
    <property type="entry name" value="2,3-Dihydroxybiphenyl 1,2-Dioxygenase, domain 1"/>
    <property type="match status" value="1"/>
</dbReference>
<keyword evidence="3" id="KW-1185">Reference proteome</keyword>
<evidence type="ECO:0000259" key="1">
    <source>
        <dbReference type="PROSITE" id="PS51819"/>
    </source>
</evidence>
<dbReference type="EMBL" id="CP104275">
    <property type="protein sequence ID" value="UWX97812.1"/>
    <property type="molecule type" value="Genomic_DNA"/>
</dbReference>
<gene>
    <name evidence="2" type="ORF">N2K95_03760</name>
</gene>
<protein>
    <submittedName>
        <fullName evidence="2">VOC family protein</fullName>
    </submittedName>
</protein>
<evidence type="ECO:0000313" key="3">
    <source>
        <dbReference type="Proteomes" id="UP001059859"/>
    </source>
</evidence>
<dbReference type="Proteomes" id="UP001059859">
    <property type="component" value="Chromosome"/>
</dbReference>
<evidence type="ECO:0000313" key="2">
    <source>
        <dbReference type="EMBL" id="UWX97812.1"/>
    </source>
</evidence>
<dbReference type="Pfam" id="PF00903">
    <property type="entry name" value="Glyoxalase"/>
    <property type="match status" value="1"/>
</dbReference>
<organism evidence="2 3">
    <name type="scientific">Arthrobacter zhaoxinii</name>
    <dbReference type="NCBI Taxonomy" id="2964616"/>
    <lineage>
        <taxon>Bacteria</taxon>
        <taxon>Bacillati</taxon>
        <taxon>Actinomycetota</taxon>
        <taxon>Actinomycetes</taxon>
        <taxon>Micrococcales</taxon>
        <taxon>Micrococcaceae</taxon>
        <taxon>Arthrobacter</taxon>
    </lineage>
</organism>
<accession>A0ABY5YRT4</accession>
<dbReference type="PANTHER" id="PTHR36437">
    <property type="entry name" value="GLYOXALASE/BLEOMYCIN RESISTANCE PROTEIN/DIOXYGENASE"/>
    <property type="match status" value="1"/>
</dbReference>
<proteinExistence type="predicted"/>
<feature type="domain" description="VOC" evidence="1">
    <location>
        <begin position="4"/>
        <end position="118"/>
    </location>
</feature>
<dbReference type="InterPro" id="IPR037523">
    <property type="entry name" value="VOC_core"/>
</dbReference>
<dbReference type="InterPro" id="IPR004360">
    <property type="entry name" value="Glyas_Fos-R_dOase_dom"/>
</dbReference>
<reference evidence="2" key="1">
    <citation type="submission" date="2022-09" db="EMBL/GenBank/DDBJ databases">
        <title>Novel species in genus Arthrobacter.</title>
        <authorList>
            <person name="Liu Y."/>
        </authorList>
    </citation>
    <scope>NUCLEOTIDE SEQUENCE</scope>
    <source>
        <strain evidence="2">Zg-Y815</strain>
    </source>
</reference>
<sequence length="138" mass="14738">MDWKIELVPVPVSNVDASKAFYVDQIGFNADFDERIDENLRFVQLTPPGSACSVVIGPGTTDMAPGTQRIQVVVPSAADARQHLVDHGVAASEITPLDWGTFVYFSDPDGNQWSLQQLPEIPPTLPSESGAESGAGNG</sequence>
<dbReference type="RefSeq" id="WP_260652987.1">
    <property type="nucleotide sequence ID" value="NZ_CP104275.1"/>
</dbReference>
<dbReference type="SUPFAM" id="SSF54593">
    <property type="entry name" value="Glyoxalase/Bleomycin resistance protein/Dihydroxybiphenyl dioxygenase"/>
    <property type="match status" value="1"/>
</dbReference>
<dbReference type="PANTHER" id="PTHR36437:SF2">
    <property type="entry name" value="GLYOXALASE_BLEOMYCIN RESISTANCE PROTEIN_DIOXYGENASE"/>
    <property type="match status" value="1"/>
</dbReference>
<dbReference type="InterPro" id="IPR029068">
    <property type="entry name" value="Glyas_Bleomycin-R_OHBP_Dase"/>
</dbReference>